<dbReference type="Pfam" id="PF00929">
    <property type="entry name" value="RNase_T"/>
    <property type="match status" value="1"/>
</dbReference>
<organism evidence="5 6">
    <name type="scientific">Celerinatantimonas yamalensis</name>
    <dbReference type="NCBI Taxonomy" id="559956"/>
    <lineage>
        <taxon>Bacteria</taxon>
        <taxon>Pseudomonadati</taxon>
        <taxon>Pseudomonadota</taxon>
        <taxon>Gammaproteobacteria</taxon>
        <taxon>Celerinatantimonadaceae</taxon>
        <taxon>Celerinatantimonas</taxon>
    </lineage>
</organism>
<evidence type="ECO:0000256" key="2">
    <source>
        <dbReference type="ARBA" id="ARBA00022801"/>
    </source>
</evidence>
<evidence type="ECO:0000256" key="3">
    <source>
        <dbReference type="ARBA" id="ARBA00022839"/>
    </source>
</evidence>
<dbReference type="SUPFAM" id="SSF53098">
    <property type="entry name" value="Ribonuclease H-like"/>
    <property type="match status" value="1"/>
</dbReference>
<dbReference type="PANTHER" id="PTHR30231">
    <property type="entry name" value="DNA POLYMERASE III SUBUNIT EPSILON"/>
    <property type="match status" value="1"/>
</dbReference>
<reference evidence="5 6" key="1">
    <citation type="journal article" date="2013" name="Int. J. Syst. Evol. Microbiol.">
        <title>Celerinatantimonas yamalensis sp. nov., a cold-adapted diazotrophic bacterium from a cold permafrost brine.</title>
        <authorList>
            <person name="Shcherbakova V."/>
            <person name="Chuvilskaya N."/>
            <person name="Rivkina E."/>
            <person name="Demidov N."/>
            <person name="Uchaeva V."/>
            <person name="Suetin S."/>
            <person name="Suzina N."/>
            <person name="Gilichinsky D."/>
        </authorList>
    </citation>
    <scope>NUCLEOTIDE SEQUENCE [LARGE SCALE GENOMIC DNA]</scope>
    <source>
        <strain evidence="5 6">C7</strain>
    </source>
</reference>
<dbReference type="EMBL" id="JBEQCT010000002">
    <property type="protein sequence ID" value="MFM2484943.1"/>
    <property type="molecule type" value="Genomic_DNA"/>
</dbReference>
<dbReference type="RefSeq" id="WP_408623131.1">
    <property type="nucleotide sequence ID" value="NZ_JBEQCT010000002.1"/>
</dbReference>
<feature type="domain" description="Exonuclease" evidence="4">
    <location>
        <begin position="52"/>
        <end position="226"/>
    </location>
</feature>
<dbReference type="PANTHER" id="PTHR30231:SF4">
    <property type="entry name" value="PROTEIN NEN2"/>
    <property type="match status" value="1"/>
</dbReference>
<gene>
    <name evidence="5" type="ORF">ABUE30_07665</name>
</gene>
<dbReference type="InterPro" id="IPR012337">
    <property type="entry name" value="RNaseH-like_sf"/>
</dbReference>
<dbReference type="Gene3D" id="3.30.420.10">
    <property type="entry name" value="Ribonuclease H-like superfamily/Ribonuclease H"/>
    <property type="match status" value="1"/>
</dbReference>
<keyword evidence="6" id="KW-1185">Reference proteome</keyword>
<keyword evidence="1" id="KW-0540">Nuclease</keyword>
<dbReference type="SMART" id="SM00479">
    <property type="entry name" value="EXOIII"/>
    <property type="match status" value="1"/>
</dbReference>
<proteinExistence type="predicted"/>
<evidence type="ECO:0000256" key="1">
    <source>
        <dbReference type="ARBA" id="ARBA00022722"/>
    </source>
</evidence>
<comment type="caution">
    <text evidence="5">The sequence shown here is derived from an EMBL/GenBank/DDBJ whole genome shotgun (WGS) entry which is preliminary data.</text>
</comment>
<dbReference type="GO" id="GO:0004527">
    <property type="term" value="F:exonuclease activity"/>
    <property type="evidence" value="ECO:0007669"/>
    <property type="project" value="UniProtKB-KW"/>
</dbReference>
<dbReference type="Proteomes" id="UP001629953">
    <property type="component" value="Unassembled WGS sequence"/>
</dbReference>
<accession>A0ABW9G6P9</accession>
<keyword evidence="3 5" id="KW-0269">Exonuclease</keyword>
<keyword evidence="2" id="KW-0378">Hydrolase</keyword>
<sequence>MGYYLNRLLEPLATYNRAKIANRFPQLLTEPGIGEWLRALEPDPNIILSQQNYLVVDIETSGFNPATDAILSIGFVPIDQGRINIAKAEHYYISDALKISADSAVVNHITPQLLAEGEPLEQALSAFFRALGSRVPIAHGCWMEQQFIEYQTRAIWGLKKLPLHWLDTLKIEKARMANGCVPHHHDVRLANVRKRYHLPNYQAHNALFDAIATAELFLALTRAIYSQTPPTLQEFYRYQLKAKSAL</sequence>
<evidence type="ECO:0000313" key="6">
    <source>
        <dbReference type="Proteomes" id="UP001629953"/>
    </source>
</evidence>
<dbReference type="InterPro" id="IPR036397">
    <property type="entry name" value="RNaseH_sf"/>
</dbReference>
<evidence type="ECO:0000313" key="5">
    <source>
        <dbReference type="EMBL" id="MFM2484943.1"/>
    </source>
</evidence>
<dbReference type="CDD" id="cd06127">
    <property type="entry name" value="DEDDh"/>
    <property type="match status" value="1"/>
</dbReference>
<evidence type="ECO:0000259" key="4">
    <source>
        <dbReference type="SMART" id="SM00479"/>
    </source>
</evidence>
<name>A0ABW9G6P9_9GAMM</name>
<protein>
    <submittedName>
        <fullName evidence="5">3'-5' exonuclease</fullName>
    </submittedName>
</protein>
<dbReference type="InterPro" id="IPR013520">
    <property type="entry name" value="Ribonucl_H"/>
</dbReference>